<dbReference type="CDD" id="cd00209">
    <property type="entry name" value="DHFR"/>
    <property type="match status" value="1"/>
</dbReference>
<dbReference type="RefSeq" id="XP_057408326.1">
    <property type="nucleotide sequence ID" value="XM_057552343.1"/>
</dbReference>
<dbReference type="PRINTS" id="PR00070">
    <property type="entry name" value="DHFR"/>
</dbReference>
<feature type="domain" description="DHFR" evidence="12">
    <location>
        <begin position="101"/>
        <end position="282"/>
    </location>
</feature>
<dbReference type="PANTHER" id="PTHR48069:SF6">
    <property type="entry name" value="DIHYDROFOLATE REDUCTASE"/>
    <property type="match status" value="1"/>
</dbReference>
<proteinExistence type="inferred from homology"/>
<evidence type="ECO:0000256" key="3">
    <source>
        <dbReference type="ARBA" id="ARBA00012856"/>
    </source>
</evidence>
<dbReference type="InterPro" id="IPR012259">
    <property type="entry name" value="DHFR"/>
</dbReference>
<dbReference type="PROSITE" id="PS51330">
    <property type="entry name" value="DHFR_2"/>
    <property type="match status" value="1"/>
</dbReference>
<organism evidence="13 14">
    <name type="scientific">Balaenoptera acutorostrata</name>
    <name type="common">Common minke whale</name>
    <name type="synonym">Balaena rostrata</name>
    <dbReference type="NCBI Taxonomy" id="9767"/>
    <lineage>
        <taxon>Eukaryota</taxon>
        <taxon>Metazoa</taxon>
        <taxon>Chordata</taxon>
        <taxon>Craniata</taxon>
        <taxon>Vertebrata</taxon>
        <taxon>Euteleostomi</taxon>
        <taxon>Mammalia</taxon>
        <taxon>Eutheria</taxon>
        <taxon>Laurasiatheria</taxon>
        <taxon>Artiodactyla</taxon>
        <taxon>Whippomorpha</taxon>
        <taxon>Cetacea</taxon>
        <taxon>Mysticeti</taxon>
        <taxon>Balaenopteridae</taxon>
        <taxon>Balaenoptera</taxon>
    </lineage>
</organism>
<evidence type="ECO:0000256" key="10">
    <source>
        <dbReference type="RuleBase" id="RU004474"/>
    </source>
</evidence>
<evidence type="ECO:0000256" key="11">
    <source>
        <dbReference type="SAM" id="MobiDB-lite"/>
    </source>
</evidence>
<evidence type="ECO:0000256" key="6">
    <source>
        <dbReference type="ARBA" id="ARBA00022609"/>
    </source>
</evidence>
<comment type="pathway">
    <text evidence="1">Cofactor biosynthesis; tetrahydrofolate biosynthesis; 5,6,7,8-tetrahydrofolate from 7,8-dihydrofolate: step 1/1.</text>
</comment>
<feature type="compositionally biased region" description="Polar residues" evidence="11">
    <location>
        <begin position="64"/>
        <end position="88"/>
    </location>
</feature>
<evidence type="ECO:0000256" key="2">
    <source>
        <dbReference type="ARBA" id="ARBA00009539"/>
    </source>
</evidence>
<gene>
    <name evidence="14" type="primary">LOC103002085</name>
</gene>
<keyword evidence="7" id="KW-0521">NADP</keyword>
<protein>
    <recommendedName>
        <fullName evidence="4">Dihydrofolate reductase</fullName>
        <ecNumber evidence="3">1.5.1.3</ecNumber>
    </recommendedName>
</protein>
<name>A0ABM3U1V8_BALAC</name>
<dbReference type="InterPro" id="IPR001796">
    <property type="entry name" value="DHFR_dom"/>
</dbReference>
<keyword evidence="6" id="KW-0487">Methotrexate resistance</keyword>
<dbReference type="GeneID" id="103002085"/>
<feature type="region of interest" description="Disordered" evidence="11">
    <location>
        <begin position="54"/>
        <end position="88"/>
    </location>
</feature>
<keyword evidence="8" id="KW-0560">Oxidoreductase</keyword>
<reference evidence="14" key="1">
    <citation type="submission" date="2025-08" db="UniProtKB">
        <authorList>
            <consortium name="RefSeq"/>
        </authorList>
    </citation>
    <scope>IDENTIFICATION</scope>
</reference>
<evidence type="ECO:0000256" key="7">
    <source>
        <dbReference type="ARBA" id="ARBA00022857"/>
    </source>
</evidence>
<dbReference type="InterPro" id="IPR017925">
    <property type="entry name" value="DHFR_CS"/>
</dbReference>
<dbReference type="PANTHER" id="PTHR48069">
    <property type="entry name" value="DIHYDROFOLATE REDUCTASE"/>
    <property type="match status" value="1"/>
</dbReference>
<dbReference type="Proteomes" id="UP001652580">
    <property type="component" value="Chromosome 9"/>
</dbReference>
<dbReference type="InterPro" id="IPR024072">
    <property type="entry name" value="DHFR-like_dom_sf"/>
</dbReference>
<dbReference type="PROSITE" id="PS00075">
    <property type="entry name" value="DHFR_1"/>
    <property type="match status" value="1"/>
</dbReference>
<evidence type="ECO:0000259" key="12">
    <source>
        <dbReference type="PROSITE" id="PS51330"/>
    </source>
</evidence>
<evidence type="ECO:0000256" key="8">
    <source>
        <dbReference type="ARBA" id="ARBA00023002"/>
    </source>
</evidence>
<keyword evidence="13" id="KW-1185">Reference proteome</keyword>
<keyword evidence="5" id="KW-0554">One-carbon metabolism</keyword>
<sequence length="284" mass="31772">MVSADLRGNPHFRDVCLRKAAHPFRKSVNGDNVHGLTGCLGGLKLTPYGKGKSTFKTGRDTGLSHRSLTLSSQKAPGGPSSNRGNTKQPSEVFSAAVVVRPLNCIDAVSQNTGIGKNGDLPWPRLRREYRYFQRMTTTSSVEGKQNLVIMGRKTWFSVPEKNQTLKDRINIVLSRELKEPPQGAHFLATSLDDALKLIEQPELTNKVDMVWIVGGSSVYTEAMSRPGHLRLFVTRIMQGFESDTFFPEIDLEKYKLLPEYPGVPSDVQEEKGIKYKFEVYEKNN</sequence>
<comment type="similarity">
    <text evidence="2 10">Belongs to the dihydrofolate reductase family.</text>
</comment>
<evidence type="ECO:0000313" key="13">
    <source>
        <dbReference type="Proteomes" id="UP001652580"/>
    </source>
</evidence>
<dbReference type="SUPFAM" id="SSF53597">
    <property type="entry name" value="Dihydrofolate reductase-like"/>
    <property type="match status" value="1"/>
</dbReference>
<evidence type="ECO:0000256" key="4">
    <source>
        <dbReference type="ARBA" id="ARBA00018886"/>
    </source>
</evidence>
<dbReference type="EC" id="1.5.1.3" evidence="3"/>
<evidence type="ECO:0000256" key="9">
    <source>
        <dbReference type="ARBA" id="ARBA00048873"/>
    </source>
</evidence>
<comment type="catalytic activity">
    <reaction evidence="9">
        <text>(6S)-5,6,7,8-tetrahydrofolate + NADP(+) = 7,8-dihydrofolate + NADPH + H(+)</text>
        <dbReference type="Rhea" id="RHEA:15009"/>
        <dbReference type="ChEBI" id="CHEBI:15378"/>
        <dbReference type="ChEBI" id="CHEBI:57451"/>
        <dbReference type="ChEBI" id="CHEBI:57453"/>
        <dbReference type="ChEBI" id="CHEBI:57783"/>
        <dbReference type="ChEBI" id="CHEBI:58349"/>
        <dbReference type="EC" id="1.5.1.3"/>
    </reaction>
</comment>
<dbReference type="Pfam" id="PF00186">
    <property type="entry name" value="DHFR_1"/>
    <property type="match status" value="1"/>
</dbReference>
<accession>A0ABM3U1V8</accession>
<evidence type="ECO:0000256" key="5">
    <source>
        <dbReference type="ARBA" id="ARBA00022563"/>
    </source>
</evidence>
<dbReference type="Gene3D" id="3.40.430.10">
    <property type="entry name" value="Dihydrofolate Reductase, subunit A"/>
    <property type="match status" value="1"/>
</dbReference>
<evidence type="ECO:0000313" key="14">
    <source>
        <dbReference type="RefSeq" id="XP_057408326.1"/>
    </source>
</evidence>
<evidence type="ECO:0000256" key="1">
    <source>
        <dbReference type="ARBA" id="ARBA00004903"/>
    </source>
</evidence>